<organism evidence="10 11">
    <name type="scientific">Malassezia restricta (strain ATCC 96810 / NBRC 103918 / CBS 7877)</name>
    <name type="common">Seborrheic dermatitis infection agent</name>
    <dbReference type="NCBI Taxonomy" id="425264"/>
    <lineage>
        <taxon>Eukaryota</taxon>
        <taxon>Fungi</taxon>
        <taxon>Dikarya</taxon>
        <taxon>Basidiomycota</taxon>
        <taxon>Ustilaginomycotina</taxon>
        <taxon>Malasseziomycetes</taxon>
        <taxon>Malasseziales</taxon>
        <taxon>Malasseziaceae</taxon>
        <taxon>Malassezia</taxon>
    </lineage>
</organism>
<evidence type="ECO:0000256" key="7">
    <source>
        <dbReference type="ARBA" id="ARBA00076388"/>
    </source>
</evidence>
<proteinExistence type="inferred from homology"/>
<feature type="domain" description="UTP23 sensor motif region" evidence="9">
    <location>
        <begin position="196"/>
        <end position="212"/>
    </location>
</feature>
<evidence type="ECO:0000313" key="10">
    <source>
        <dbReference type="EMBL" id="AYO42120.1"/>
    </source>
</evidence>
<evidence type="ECO:0000256" key="5">
    <source>
        <dbReference type="ARBA" id="ARBA00037300"/>
    </source>
</evidence>
<feature type="compositionally biased region" description="Basic residues" evidence="8">
    <location>
        <begin position="226"/>
        <end position="241"/>
    </location>
</feature>
<evidence type="ECO:0000256" key="1">
    <source>
        <dbReference type="ARBA" id="ARBA00004604"/>
    </source>
</evidence>
<evidence type="ECO:0000256" key="4">
    <source>
        <dbReference type="ARBA" id="ARBA00023242"/>
    </source>
</evidence>
<comment type="similarity">
    <text evidence="6">Belongs to the UTP23/FCF1 family. UTP23 subfamily.</text>
</comment>
<dbReference type="EMBL" id="CP033149">
    <property type="protein sequence ID" value="AYO42120.1"/>
    <property type="molecule type" value="Genomic_DNA"/>
</dbReference>
<dbReference type="VEuPathDB" id="FungiDB:DNF11_1170"/>
<evidence type="ECO:0000259" key="9">
    <source>
        <dbReference type="Pfam" id="PF24779"/>
    </source>
</evidence>
<protein>
    <recommendedName>
        <fullName evidence="7">U three protein 23</fullName>
    </recommendedName>
</protein>
<evidence type="ECO:0000313" key="11">
    <source>
        <dbReference type="Proteomes" id="UP000269793"/>
    </source>
</evidence>
<keyword evidence="2" id="KW-0690">Ribosome biogenesis</keyword>
<evidence type="ECO:0000256" key="6">
    <source>
        <dbReference type="ARBA" id="ARBA00038503"/>
    </source>
</evidence>
<dbReference type="Proteomes" id="UP000269793">
    <property type="component" value="Chromosome II"/>
</dbReference>
<comment type="function">
    <text evidence="5">Involved in rRNA-processing and ribosome biogenesis.</text>
</comment>
<keyword evidence="11" id="KW-1185">Reference proteome</keyword>
<sequence>MRQKRAKTYRRLVHQYVLYYRFREPFQVLIDDTFAESLVRLNVQEPLKQLGMVLQAKVKPMITQCCMAALYEAEMHSQGDEKQMYKRVIALAKEWERRKCNHKETQPPIECLSSVIGPVNQHRYVLAADSASVRRAHRRQVPGLPMLHYSQSVLILEPMSDVTERHIAHLEQSRSALDPEEQRLLPTMPAPAPAPKRKRAKGPNPLSVKKKKAAPAAAPPTPAASVKRRRHKKRGRGSTVQ</sequence>
<keyword evidence="4" id="KW-0539">Nucleus</keyword>
<dbReference type="Pfam" id="PF04900">
    <property type="entry name" value="Fcf1"/>
    <property type="match status" value="1"/>
</dbReference>
<dbReference type="AlphaFoldDB" id="A0A3G2S2C5"/>
<dbReference type="FunFam" id="3.40.50.1010:FF:000006">
    <property type="entry name" value="rRNA-processing protein UTP23 homolog"/>
    <property type="match status" value="1"/>
</dbReference>
<reference evidence="10 11" key="1">
    <citation type="submission" date="2018-10" db="EMBL/GenBank/DDBJ databases">
        <title>Complete genome sequence of Malassezia restricta CBS 7877.</title>
        <authorList>
            <person name="Morand S.C."/>
            <person name="Bertignac M."/>
            <person name="Iltis A."/>
            <person name="Kolder I."/>
            <person name="Pirovano W."/>
            <person name="Jourdain R."/>
            <person name="Clavaud C."/>
        </authorList>
    </citation>
    <scope>NUCLEOTIDE SEQUENCE [LARGE SCALE GENOMIC DNA]</scope>
    <source>
        <strain evidence="10 11">CBS 7877</strain>
    </source>
</reference>
<feature type="region of interest" description="Disordered" evidence="8">
    <location>
        <begin position="173"/>
        <end position="241"/>
    </location>
</feature>
<dbReference type="GO" id="GO:0006364">
    <property type="term" value="P:rRNA processing"/>
    <property type="evidence" value="ECO:0007669"/>
    <property type="project" value="UniProtKB-KW"/>
</dbReference>
<evidence type="ECO:0000256" key="3">
    <source>
        <dbReference type="ARBA" id="ARBA00022552"/>
    </source>
</evidence>
<dbReference type="InterPro" id="IPR057776">
    <property type="entry name" value="UTP23_sensor"/>
</dbReference>
<dbReference type="OrthoDB" id="25675at2759"/>
<gene>
    <name evidence="10" type="primary">utp23</name>
    <name evidence="10" type="ORF">DNF11_1170</name>
</gene>
<accession>A0A3G2S2C5</accession>
<name>A0A3G2S2C5_MALR7</name>
<dbReference type="PANTHER" id="PTHR12416">
    <property type="entry name" value="RRNA-PROCESSING PROTEIN UTP23 HOMOLOG"/>
    <property type="match status" value="1"/>
</dbReference>
<dbReference type="STRING" id="425264.A0A3G2S2C5"/>
<keyword evidence="3" id="KW-0698">rRNA processing</keyword>
<dbReference type="CDD" id="cd09865">
    <property type="entry name" value="PIN_ScUtp23p-like"/>
    <property type="match status" value="1"/>
</dbReference>
<evidence type="ECO:0000256" key="2">
    <source>
        <dbReference type="ARBA" id="ARBA00022517"/>
    </source>
</evidence>
<comment type="subcellular location">
    <subcellularLocation>
        <location evidence="1">Nucleus</location>
        <location evidence="1">Nucleolus</location>
    </subcellularLocation>
</comment>
<dbReference type="InterPro" id="IPR006984">
    <property type="entry name" value="Fcf1/UTP23"/>
</dbReference>
<dbReference type="Gene3D" id="3.40.50.1010">
    <property type="entry name" value="5'-nuclease"/>
    <property type="match status" value="1"/>
</dbReference>
<dbReference type="Pfam" id="PF24779">
    <property type="entry name" value="UTP23_sensor"/>
    <property type="match status" value="1"/>
</dbReference>
<dbReference type="GO" id="GO:0032040">
    <property type="term" value="C:small-subunit processome"/>
    <property type="evidence" value="ECO:0007669"/>
    <property type="project" value="InterPro"/>
</dbReference>
<evidence type="ECO:0000256" key="8">
    <source>
        <dbReference type="SAM" id="MobiDB-lite"/>
    </source>
</evidence>